<feature type="chain" id="PRO_5042268335" description="Protein CPL1-like domain-containing protein" evidence="2">
    <location>
        <begin position="23"/>
        <end position="700"/>
    </location>
</feature>
<evidence type="ECO:0000259" key="3">
    <source>
        <dbReference type="Pfam" id="PF21671"/>
    </source>
</evidence>
<name>A0AAD7N8Q1_9AGAR</name>
<evidence type="ECO:0000313" key="4">
    <source>
        <dbReference type="EMBL" id="KAJ7750421.1"/>
    </source>
</evidence>
<keyword evidence="5" id="KW-1185">Reference proteome</keyword>
<dbReference type="Proteomes" id="UP001215280">
    <property type="component" value="Unassembled WGS sequence"/>
</dbReference>
<reference evidence="4" key="1">
    <citation type="submission" date="2023-03" db="EMBL/GenBank/DDBJ databases">
        <title>Massive genome expansion in bonnet fungi (Mycena s.s.) driven by repeated elements and novel gene families across ecological guilds.</title>
        <authorList>
            <consortium name="Lawrence Berkeley National Laboratory"/>
            <person name="Harder C.B."/>
            <person name="Miyauchi S."/>
            <person name="Viragh M."/>
            <person name="Kuo A."/>
            <person name="Thoen E."/>
            <person name="Andreopoulos B."/>
            <person name="Lu D."/>
            <person name="Skrede I."/>
            <person name="Drula E."/>
            <person name="Henrissat B."/>
            <person name="Morin E."/>
            <person name="Kohler A."/>
            <person name="Barry K."/>
            <person name="LaButti K."/>
            <person name="Morin E."/>
            <person name="Salamov A."/>
            <person name="Lipzen A."/>
            <person name="Mereny Z."/>
            <person name="Hegedus B."/>
            <person name="Baldrian P."/>
            <person name="Stursova M."/>
            <person name="Weitz H."/>
            <person name="Taylor A."/>
            <person name="Grigoriev I.V."/>
            <person name="Nagy L.G."/>
            <person name="Martin F."/>
            <person name="Kauserud H."/>
        </authorList>
    </citation>
    <scope>NUCLEOTIDE SEQUENCE</scope>
    <source>
        <strain evidence="4">CBHHK188m</strain>
    </source>
</reference>
<dbReference type="InterPro" id="IPR048661">
    <property type="entry name" value="CPL1-like"/>
</dbReference>
<evidence type="ECO:0000256" key="2">
    <source>
        <dbReference type="SAM" id="SignalP"/>
    </source>
</evidence>
<feature type="signal peptide" evidence="2">
    <location>
        <begin position="1"/>
        <end position="22"/>
    </location>
</feature>
<comment type="caution">
    <text evidence="4">The sequence shown here is derived from an EMBL/GenBank/DDBJ whole genome shotgun (WGS) entry which is preliminary data.</text>
</comment>
<dbReference type="Pfam" id="PF21671">
    <property type="entry name" value="CPL1-like"/>
    <property type="match status" value="1"/>
</dbReference>
<dbReference type="PANTHER" id="PTHR35192">
    <property type="entry name" value="PROTEIN, PUTATIVE-RELATED"/>
    <property type="match status" value="1"/>
</dbReference>
<protein>
    <recommendedName>
        <fullName evidence="3">Protein CPL1-like domain-containing protein</fullName>
    </recommendedName>
</protein>
<feature type="region of interest" description="Disordered" evidence="1">
    <location>
        <begin position="465"/>
        <end position="486"/>
    </location>
</feature>
<dbReference type="EMBL" id="JARJLG010000082">
    <property type="protein sequence ID" value="KAJ7750421.1"/>
    <property type="molecule type" value="Genomic_DNA"/>
</dbReference>
<keyword evidence="2" id="KW-0732">Signal</keyword>
<organism evidence="4 5">
    <name type="scientific">Mycena maculata</name>
    <dbReference type="NCBI Taxonomy" id="230809"/>
    <lineage>
        <taxon>Eukaryota</taxon>
        <taxon>Fungi</taxon>
        <taxon>Dikarya</taxon>
        <taxon>Basidiomycota</taxon>
        <taxon>Agaricomycotina</taxon>
        <taxon>Agaricomycetes</taxon>
        <taxon>Agaricomycetidae</taxon>
        <taxon>Agaricales</taxon>
        <taxon>Marasmiineae</taxon>
        <taxon>Mycenaceae</taxon>
        <taxon>Mycena</taxon>
    </lineage>
</organism>
<evidence type="ECO:0000256" key="1">
    <source>
        <dbReference type="SAM" id="MobiDB-lite"/>
    </source>
</evidence>
<feature type="domain" description="Protein CPL1-like" evidence="3">
    <location>
        <begin position="193"/>
        <end position="253"/>
    </location>
</feature>
<evidence type="ECO:0000313" key="5">
    <source>
        <dbReference type="Proteomes" id="UP001215280"/>
    </source>
</evidence>
<accession>A0AAD7N8Q1</accession>
<sequence length="700" mass="71208">MRFASTLIVSSLVALILPLVSAIHPVPHSPSRNLGRLQHHEKRDLIDVCVSIPSLTADLLSLLGLNIQLCLCLKDLNLYLDTLDDVDLRGIANTTIQALVGEQGDSAKCAPLPPHAHRECTYGNPCAFQCDSGYTLQGGQCVSNSGPSAIPRSLKPRAAPITTLKDAQEHCKTLKGDRTTVCGVQDAKGPFDFECVNTETEFDSCGGCVTPHPFTSEFTLPTGRDCGRITNALNAKCEKSKCIVQCHSGYTFTGGKCVANGQKKMHKSRRGVDVTGNILGITLGSSTSSHVSDTTPMLNSDATVAVMKVINKTQALSTTTPPPNAPSSDLCLLSIYKLLGSKAVPDVAANAAAAVNATANLQTELKTCGCAPDLEQIVDNLLDALLALLDLCDGEAPVVPGPDPNTCLTVSLTKLVCSILPDVYIGPIVLCGLLGPGLTADVQSLLNGLGIGLTRRKLASCPAGPALPPAGTDATPTPTASSSASASATPSASSFAASAPAATASASASAGVAPPTAGDPSTIVINLLGIVVNTTLSIGDAVPGTCSSGLVSTVGALVDAILSPSLLDTDGPLLDGLLTIGGSDPAISVLGRRDLLSGLGSGDLTNGLALGGLTNGLGGLTGCGLGDLINDVLAALDLDPSCGGGLDPLLSSLVAALNRLLDNLQICGCAKNTDVVNALMAALPGVLPARAVRREHVNFL</sequence>
<proteinExistence type="predicted"/>
<dbReference type="PANTHER" id="PTHR35192:SF2">
    <property type="entry name" value="APPLE DOMAIN-CONTAINING PROTEIN"/>
    <property type="match status" value="1"/>
</dbReference>
<dbReference type="InterPro" id="IPR038955">
    <property type="entry name" value="PriA/CPL1_fungi"/>
</dbReference>
<gene>
    <name evidence="4" type="ORF">DFH07DRAFT_775117</name>
</gene>
<dbReference type="AlphaFoldDB" id="A0AAD7N8Q1"/>